<dbReference type="Proteomes" id="UP000027601">
    <property type="component" value="Unassembled WGS sequence"/>
</dbReference>
<dbReference type="OrthoDB" id="9798107at2"/>
<evidence type="ECO:0000313" key="2">
    <source>
        <dbReference type="EMBL" id="GAK36964.1"/>
    </source>
</evidence>
<feature type="binding site" evidence="1">
    <location>
        <position position="62"/>
    </location>
    <ligand>
        <name>Mg(2+)</name>
        <dbReference type="ChEBI" id="CHEBI:18420"/>
        <label>1</label>
    </ligand>
</feature>
<keyword evidence="3" id="KW-1185">Reference proteome</keyword>
<feature type="binding site" evidence="1">
    <location>
        <position position="262"/>
    </location>
    <ligand>
        <name>Mg(2+)</name>
        <dbReference type="ChEBI" id="CHEBI:18420"/>
        <label>1</label>
    </ligand>
</feature>
<dbReference type="eggNOG" id="COG1397">
    <property type="taxonomic scope" value="Bacteria"/>
</dbReference>
<dbReference type="InterPro" id="IPR005502">
    <property type="entry name" value="Ribosyl_crysJ1"/>
</dbReference>
<dbReference type="PANTHER" id="PTHR16222:SF28">
    <property type="entry name" value="ADP-RIBOSYLGLYCOHYDROLASE"/>
    <property type="match status" value="1"/>
</dbReference>
<name>A0A069D9P3_9BACE</name>
<comment type="cofactor">
    <cofactor evidence="1">
        <name>Mg(2+)</name>
        <dbReference type="ChEBI" id="CHEBI:18420"/>
    </cofactor>
    <text evidence="1">Binds 2 magnesium ions per subunit.</text>
</comment>
<proteinExistence type="predicted"/>
<feature type="binding site" evidence="1">
    <location>
        <position position="263"/>
    </location>
    <ligand>
        <name>Mg(2+)</name>
        <dbReference type="ChEBI" id="CHEBI:18420"/>
        <label>1</label>
    </ligand>
</feature>
<protein>
    <submittedName>
        <fullName evidence="2">ADP-ribosylglycohydrolase</fullName>
    </submittedName>
</protein>
<sequence length="309" mass="34445">MSQADKIKGALFGQAIGDALGAGTEFMTRAEVQQHYPTGLRNYSQIREGAYRSFRPKGYWTDDTEMMLCIARSLIKEKEINYTSIASEFKAWYNTNPPDIGNQTRCVLGHPQYEQEPFRVSRAVWQLTGEKSAGNGGIMRTSIVGLLPCNVIKEAESICKLTHFDPRCVGSCVIYSILIHSLVYHNTVPPMSELKEISIQYDEQIEKFLNLAESDTLTALALDDKAMGYTLKTLAAALWCLHHCNSFEEGLFAMIDAGGDADTNAAVACSLLGAKYGYHSIPHTYIDGLIKKEELNKVAEYFETIHLHL</sequence>
<dbReference type="STRING" id="1121097.GCA_000428125_02416"/>
<gene>
    <name evidence="2" type="ORF">JCM15093_2172</name>
</gene>
<feature type="binding site" evidence="1">
    <location>
        <position position="63"/>
    </location>
    <ligand>
        <name>Mg(2+)</name>
        <dbReference type="ChEBI" id="CHEBI:18420"/>
        <label>1</label>
    </ligand>
</feature>
<accession>A0A069D9P3</accession>
<comment type="caution">
    <text evidence="2">The sequence shown here is derived from an EMBL/GenBank/DDBJ whole genome shotgun (WGS) entry which is preliminary data.</text>
</comment>
<dbReference type="GO" id="GO:0016787">
    <property type="term" value="F:hydrolase activity"/>
    <property type="evidence" value="ECO:0007669"/>
    <property type="project" value="UniProtKB-KW"/>
</dbReference>
<dbReference type="AlphaFoldDB" id="A0A069D9P3"/>
<organism evidence="2 3">
    <name type="scientific">Bacteroides graminisolvens DSM 19988 = JCM 15093</name>
    <dbReference type="NCBI Taxonomy" id="1121097"/>
    <lineage>
        <taxon>Bacteria</taxon>
        <taxon>Pseudomonadati</taxon>
        <taxon>Bacteroidota</taxon>
        <taxon>Bacteroidia</taxon>
        <taxon>Bacteroidales</taxon>
        <taxon>Bacteroidaceae</taxon>
        <taxon>Bacteroides</taxon>
    </lineage>
</organism>
<dbReference type="PANTHER" id="PTHR16222">
    <property type="entry name" value="ADP-RIBOSYLGLYCOHYDROLASE"/>
    <property type="match status" value="1"/>
</dbReference>
<dbReference type="InterPro" id="IPR036705">
    <property type="entry name" value="Ribosyl_crysJ1_sf"/>
</dbReference>
<dbReference type="GO" id="GO:0046872">
    <property type="term" value="F:metal ion binding"/>
    <property type="evidence" value="ECO:0007669"/>
    <property type="project" value="UniProtKB-KW"/>
</dbReference>
<dbReference type="Pfam" id="PF03747">
    <property type="entry name" value="ADP_ribosyl_GH"/>
    <property type="match status" value="1"/>
</dbReference>
<feature type="binding site" evidence="1">
    <location>
        <position position="61"/>
    </location>
    <ligand>
        <name>Mg(2+)</name>
        <dbReference type="ChEBI" id="CHEBI:18420"/>
        <label>1</label>
    </ligand>
</feature>
<evidence type="ECO:0000313" key="3">
    <source>
        <dbReference type="Proteomes" id="UP000027601"/>
    </source>
</evidence>
<dbReference type="SUPFAM" id="SSF101478">
    <property type="entry name" value="ADP-ribosylglycohydrolase"/>
    <property type="match status" value="1"/>
</dbReference>
<feature type="binding site" evidence="1">
    <location>
        <position position="260"/>
    </location>
    <ligand>
        <name>Mg(2+)</name>
        <dbReference type="ChEBI" id="CHEBI:18420"/>
        <label>1</label>
    </ligand>
</feature>
<keyword evidence="2" id="KW-0378">Hydrolase</keyword>
<dbReference type="Gene3D" id="1.10.4080.10">
    <property type="entry name" value="ADP-ribosylation/Crystallin J1"/>
    <property type="match status" value="1"/>
</dbReference>
<dbReference type="InterPro" id="IPR050792">
    <property type="entry name" value="ADP-ribosylglycohydrolase"/>
</dbReference>
<dbReference type="EMBL" id="BAJS01000012">
    <property type="protein sequence ID" value="GAK36964.1"/>
    <property type="molecule type" value="Genomic_DNA"/>
</dbReference>
<reference evidence="2 3" key="1">
    <citation type="journal article" date="2015" name="Microbes Environ.">
        <title>Distribution and evolution of nitrogen fixation genes in the phylum bacteroidetes.</title>
        <authorList>
            <person name="Inoue J."/>
            <person name="Oshima K."/>
            <person name="Suda W."/>
            <person name="Sakamoto M."/>
            <person name="Iino T."/>
            <person name="Noda S."/>
            <person name="Hongoh Y."/>
            <person name="Hattori M."/>
            <person name="Ohkuma M."/>
        </authorList>
    </citation>
    <scope>NUCLEOTIDE SEQUENCE [LARGE SCALE GENOMIC DNA]</scope>
    <source>
        <strain evidence="2 3">JCM 15093</strain>
    </source>
</reference>
<keyword evidence="1" id="KW-0460">Magnesium</keyword>
<dbReference type="RefSeq" id="WP_024996744.1">
    <property type="nucleotide sequence ID" value="NZ_BAJS01000012.1"/>
</dbReference>
<keyword evidence="1" id="KW-0479">Metal-binding</keyword>
<evidence type="ECO:0000256" key="1">
    <source>
        <dbReference type="PIRSR" id="PIRSR605502-1"/>
    </source>
</evidence>